<comment type="caution">
    <text evidence="4">The sequence shown here is derived from an EMBL/GenBank/DDBJ whole genome shotgun (WGS) entry which is preliminary data.</text>
</comment>
<evidence type="ECO:0000256" key="1">
    <source>
        <dbReference type="PROSITE-ProRule" id="PRU00176"/>
    </source>
</evidence>
<evidence type="ECO:0000313" key="5">
    <source>
        <dbReference type="Proteomes" id="UP001280121"/>
    </source>
</evidence>
<dbReference type="SUPFAM" id="SSF54928">
    <property type="entry name" value="RNA-binding domain, RBD"/>
    <property type="match status" value="1"/>
</dbReference>
<evidence type="ECO:0000256" key="2">
    <source>
        <dbReference type="SAM" id="MobiDB-lite"/>
    </source>
</evidence>
<evidence type="ECO:0000259" key="3">
    <source>
        <dbReference type="PROSITE" id="PS50102"/>
    </source>
</evidence>
<dbReference type="SMART" id="SM00360">
    <property type="entry name" value="RRM"/>
    <property type="match status" value="1"/>
</dbReference>
<dbReference type="Proteomes" id="UP001280121">
    <property type="component" value="Unassembled WGS sequence"/>
</dbReference>
<feature type="region of interest" description="Disordered" evidence="2">
    <location>
        <begin position="165"/>
        <end position="192"/>
    </location>
</feature>
<feature type="domain" description="RRM" evidence="3">
    <location>
        <begin position="33"/>
        <end position="110"/>
    </location>
</feature>
<keyword evidence="1" id="KW-0694">RNA-binding</keyword>
<dbReference type="PROSITE" id="PS50102">
    <property type="entry name" value="RRM"/>
    <property type="match status" value="1"/>
</dbReference>
<organism evidence="4 5">
    <name type="scientific">Dipteronia dyeriana</name>
    <dbReference type="NCBI Taxonomy" id="168575"/>
    <lineage>
        <taxon>Eukaryota</taxon>
        <taxon>Viridiplantae</taxon>
        <taxon>Streptophyta</taxon>
        <taxon>Embryophyta</taxon>
        <taxon>Tracheophyta</taxon>
        <taxon>Spermatophyta</taxon>
        <taxon>Magnoliopsida</taxon>
        <taxon>eudicotyledons</taxon>
        <taxon>Gunneridae</taxon>
        <taxon>Pentapetalae</taxon>
        <taxon>rosids</taxon>
        <taxon>malvids</taxon>
        <taxon>Sapindales</taxon>
        <taxon>Sapindaceae</taxon>
        <taxon>Hippocastanoideae</taxon>
        <taxon>Acereae</taxon>
        <taxon>Dipteronia</taxon>
    </lineage>
</organism>
<dbReference type="InterPro" id="IPR000504">
    <property type="entry name" value="RRM_dom"/>
</dbReference>
<keyword evidence="5" id="KW-1185">Reference proteome</keyword>
<evidence type="ECO:0000313" key="4">
    <source>
        <dbReference type="EMBL" id="KAK2654344.1"/>
    </source>
</evidence>
<gene>
    <name evidence="4" type="ORF">Ddye_014200</name>
</gene>
<name>A0AAD9X7R2_9ROSI</name>
<accession>A0AAD9X7R2</accession>
<feature type="compositionally biased region" description="Basic and acidic residues" evidence="2">
    <location>
        <begin position="165"/>
        <end position="175"/>
    </location>
</feature>
<dbReference type="InterPro" id="IPR035979">
    <property type="entry name" value="RBD_domain_sf"/>
</dbReference>
<dbReference type="InterPro" id="IPR050441">
    <property type="entry name" value="RBM"/>
</dbReference>
<dbReference type="Gene3D" id="3.30.70.330">
    <property type="match status" value="1"/>
</dbReference>
<dbReference type="GO" id="GO:0003723">
    <property type="term" value="F:RNA binding"/>
    <property type="evidence" value="ECO:0007669"/>
    <property type="project" value="UniProtKB-UniRule"/>
</dbReference>
<reference evidence="4" key="1">
    <citation type="journal article" date="2023" name="Plant J.">
        <title>Genome sequences and population genomics provide insights into the demographic history, inbreeding, and mutation load of two 'living fossil' tree species of Dipteronia.</title>
        <authorList>
            <person name="Feng Y."/>
            <person name="Comes H.P."/>
            <person name="Chen J."/>
            <person name="Zhu S."/>
            <person name="Lu R."/>
            <person name="Zhang X."/>
            <person name="Li P."/>
            <person name="Qiu J."/>
            <person name="Olsen K.M."/>
            <person name="Qiu Y."/>
        </authorList>
    </citation>
    <scope>NUCLEOTIDE SEQUENCE</scope>
    <source>
        <strain evidence="4">KIB01</strain>
    </source>
</reference>
<proteinExistence type="predicted"/>
<dbReference type="Pfam" id="PF00076">
    <property type="entry name" value="RRM_1"/>
    <property type="match status" value="1"/>
</dbReference>
<dbReference type="AlphaFoldDB" id="A0AAD9X7R2"/>
<protein>
    <recommendedName>
        <fullName evidence="3">RRM domain-containing protein</fullName>
    </recommendedName>
</protein>
<dbReference type="PANTHER" id="PTHR48034">
    <property type="entry name" value="TRANSFORMER-2 SEX-DETERMINING PROTEIN-RELATED"/>
    <property type="match status" value="1"/>
</dbReference>
<dbReference type="CDD" id="cd00590">
    <property type="entry name" value="RRM_SF"/>
    <property type="match status" value="1"/>
</dbReference>
<sequence>MFREREPDSLGCEGSQIATNGRGVSRDFRDGLFSIFVDNISPCVDLNSLWGIFKSFGKVRDVHLSSKLSSRRSCFGFIRFQSLEEAIKVTKMVNGMLVYGWPIGAKVASYGWERRFQAYKNHGEHGTSGWSLAGVKDDRDNVHKVSNEGTRTFVEVVKGYQRDRVNVDEHEDEKRNHHLPCSRSSRSDEVKTSKSNVEEVRLWLLAEQIGSADQMLSKSKHWNRVEALAGVWRRR</sequence>
<dbReference type="InterPro" id="IPR012677">
    <property type="entry name" value="Nucleotide-bd_a/b_plait_sf"/>
</dbReference>
<dbReference type="EMBL" id="JANJYI010000004">
    <property type="protein sequence ID" value="KAK2654344.1"/>
    <property type="molecule type" value="Genomic_DNA"/>
</dbReference>